<dbReference type="EMBL" id="WSTA01000044">
    <property type="protein sequence ID" value="MWB98978.1"/>
    <property type="molecule type" value="Genomic_DNA"/>
</dbReference>
<feature type="signal peptide" evidence="1">
    <location>
        <begin position="1"/>
        <end position="31"/>
    </location>
</feature>
<protein>
    <submittedName>
        <fullName evidence="2">DUF3060 domain-containing protein</fullName>
    </submittedName>
</protein>
<sequence length="181" mass="18380">MLRTRTGSRLALVLAAALLGAGLTGCAPWWAAGPDRDGGVHRPDGVPEGGRESITCADGEHLELTATAAHYEVRGACGDIAVRGSQIEVDLESAGTVLVEGQLARIAASGDVGAIVVRGNRNELTAADVGTVTVSGESNALVLDAVTDSVEISGNDNRLEGDVQTDRVVVNGENDVVGPAS</sequence>
<dbReference type="AlphaFoldDB" id="A0A6I4NXK7"/>
<dbReference type="RefSeq" id="WP_160424803.1">
    <property type="nucleotide sequence ID" value="NZ_WSTA01000044.1"/>
</dbReference>
<evidence type="ECO:0000313" key="2">
    <source>
        <dbReference type="EMBL" id="MWB98978.1"/>
    </source>
</evidence>
<evidence type="ECO:0000313" key="3">
    <source>
        <dbReference type="Proteomes" id="UP000438182"/>
    </source>
</evidence>
<keyword evidence="3" id="KW-1185">Reference proteome</keyword>
<dbReference type="PROSITE" id="PS51257">
    <property type="entry name" value="PROKAR_LIPOPROTEIN"/>
    <property type="match status" value="1"/>
</dbReference>
<feature type="chain" id="PRO_5026357485" evidence="1">
    <location>
        <begin position="32"/>
        <end position="181"/>
    </location>
</feature>
<proteinExistence type="predicted"/>
<gene>
    <name evidence="2" type="ORF">GB864_10510</name>
</gene>
<accession>A0A6I4NXK7</accession>
<organism evidence="2 3">
    <name type="scientific">Agromyces seonyuensis</name>
    <dbReference type="NCBI Taxonomy" id="2662446"/>
    <lineage>
        <taxon>Bacteria</taxon>
        <taxon>Bacillati</taxon>
        <taxon>Actinomycetota</taxon>
        <taxon>Actinomycetes</taxon>
        <taxon>Micrococcales</taxon>
        <taxon>Microbacteriaceae</taxon>
        <taxon>Agromyces</taxon>
    </lineage>
</organism>
<comment type="caution">
    <text evidence="2">The sequence shown here is derived from an EMBL/GenBank/DDBJ whole genome shotgun (WGS) entry which is preliminary data.</text>
</comment>
<name>A0A6I4NXK7_9MICO</name>
<evidence type="ECO:0000256" key="1">
    <source>
        <dbReference type="SAM" id="SignalP"/>
    </source>
</evidence>
<reference evidence="2 3" key="1">
    <citation type="submission" date="2019-12" db="EMBL/GenBank/DDBJ databases">
        <authorList>
            <person name="Kim Y.S."/>
        </authorList>
    </citation>
    <scope>NUCLEOTIDE SEQUENCE [LARGE SCALE GENOMIC DNA]</scope>
    <source>
        <strain evidence="2 3">MMS17-SY077</strain>
    </source>
</reference>
<dbReference type="Proteomes" id="UP000438182">
    <property type="component" value="Unassembled WGS sequence"/>
</dbReference>
<dbReference type="InterPro" id="IPR021417">
    <property type="entry name" value="DUF3060"/>
</dbReference>
<keyword evidence="1" id="KW-0732">Signal</keyword>
<dbReference type="Pfam" id="PF11259">
    <property type="entry name" value="DUF3060"/>
    <property type="match status" value="1"/>
</dbReference>